<dbReference type="EnsemblProtists" id="HpaT811401">
    <property type="protein sequence ID" value="HpaP811401"/>
    <property type="gene ID" value="HpaG811401"/>
</dbReference>
<dbReference type="Proteomes" id="UP000011713">
    <property type="component" value="Unassembled WGS sequence"/>
</dbReference>
<dbReference type="AlphaFoldDB" id="M4BXW9"/>
<keyword evidence="2" id="KW-1185">Reference proteome</keyword>
<proteinExistence type="predicted"/>
<evidence type="ECO:0000313" key="1">
    <source>
        <dbReference type="EnsemblProtists" id="HpaP811401"/>
    </source>
</evidence>
<dbReference type="EMBL" id="JH598035">
    <property type="status" value="NOT_ANNOTATED_CDS"/>
    <property type="molecule type" value="Genomic_DNA"/>
</dbReference>
<dbReference type="InParanoid" id="M4BXW9"/>
<reference evidence="2" key="1">
    <citation type="journal article" date="2010" name="Science">
        <title>Signatures of adaptation to obligate biotrophy in the Hyaloperonospora arabidopsidis genome.</title>
        <authorList>
            <person name="Baxter L."/>
            <person name="Tripathy S."/>
            <person name="Ishaque N."/>
            <person name="Boot N."/>
            <person name="Cabral A."/>
            <person name="Kemen E."/>
            <person name="Thines M."/>
            <person name="Ah-Fong A."/>
            <person name="Anderson R."/>
            <person name="Badejoko W."/>
            <person name="Bittner-Eddy P."/>
            <person name="Boore J.L."/>
            <person name="Chibucos M.C."/>
            <person name="Coates M."/>
            <person name="Dehal P."/>
            <person name="Delehaunty K."/>
            <person name="Dong S."/>
            <person name="Downton P."/>
            <person name="Dumas B."/>
            <person name="Fabro G."/>
            <person name="Fronick C."/>
            <person name="Fuerstenberg S.I."/>
            <person name="Fulton L."/>
            <person name="Gaulin E."/>
            <person name="Govers F."/>
            <person name="Hughes L."/>
            <person name="Humphray S."/>
            <person name="Jiang R.H."/>
            <person name="Judelson H."/>
            <person name="Kamoun S."/>
            <person name="Kyung K."/>
            <person name="Meijer H."/>
            <person name="Minx P."/>
            <person name="Morris P."/>
            <person name="Nelson J."/>
            <person name="Phuntumart V."/>
            <person name="Qutob D."/>
            <person name="Rehmany A."/>
            <person name="Rougon-Cardoso A."/>
            <person name="Ryden P."/>
            <person name="Torto-Alalibo T."/>
            <person name="Studholme D."/>
            <person name="Wang Y."/>
            <person name="Win J."/>
            <person name="Wood J."/>
            <person name="Clifton S.W."/>
            <person name="Rogers J."/>
            <person name="Van den Ackerveken G."/>
            <person name="Jones J.D."/>
            <person name="McDowell J.M."/>
            <person name="Beynon J."/>
            <person name="Tyler B.M."/>
        </authorList>
    </citation>
    <scope>NUCLEOTIDE SEQUENCE [LARGE SCALE GENOMIC DNA]</scope>
    <source>
        <strain evidence="2">Emoy2</strain>
    </source>
</reference>
<evidence type="ECO:0000313" key="2">
    <source>
        <dbReference type="Proteomes" id="UP000011713"/>
    </source>
</evidence>
<organism evidence="1 2">
    <name type="scientific">Hyaloperonospora arabidopsidis (strain Emoy2)</name>
    <name type="common">Downy mildew agent</name>
    <name type="synonym">Peronospora arabidopsidis</name>
    <dbReference type="NCBI Taxonomy" id="559515"/>
    <lineage>
        <taxon>Eukaryota</taxon>
        <taxon>Sar</taxon>
        <taxon>Stramenopiles</taxon>
        <taxon>Oomycota</taxon>
        <taxon>Peronosporomycetes</taxon>
        <taxon>Peronosporales</taxon>
        <taxon>Peronosporaceae</taxon>
        <taxon>Hyaloperonospora</taxon>
    </lineage>
</organism>
<accession>M4BXW9</accession>
<reference evidence="1" key="2">
    <citation type="submission" date="2015-06" db="UniProtKB">
        <authorList>
            <consortium name="EnsemblProtists"/>
        </authorList>
    </citation>
    <scope>IDENTIFICATION</scope>
    <source>
        <strain evidence="1">Emoy2</strain>
    </source>
</reference>
<dbReference type="VEuPathDB" id="FungiDB:HpaG811401"/>
<dbReference type="HOGENOM" id="CLU_3091386_0_0_1"/>
<name>M4BXW9_HYAAE</name>
<sequence length="52" mass="6032">MVSPQARIFLPSQSTLTRTKIFLHLTTIRSIPEFRKQCGGQYLKHVMIIVVF</sequence>
<protein>
    <submittedName>
        <fullName evidence="1">Uncharacterized protein</fullName>
    </submittedName>
</protein>